<evidence type="ECO:0000256" key="1">
    <source>
        <dbReference type="ARBA" id="ARBA00001958"/>
    </source>
</evidence>
<dbReference type="PROSITE" id="PS00110">
    <property type="entry name" value="PYRUVATE_KINASE"/>
    <property type="match status" value="1"/>
</dbReference>
<evidence type="ECO:0000256" key="7">
    <source>
        <dbReference type="ARBA" id="ARBA00022741"/>
    </source>
</evidence>
<dbReference type="Proteomes" id="UP000007756">
    <property type="component" value="Chromosome"/>
</dbReference>
<keyword evidence="6" id="KW-0479">Metal-binding</keyword>
<dbReference type="PaxDb" id="722438-MPNE_0345"/>
<evidence type="ECO:0000256" key="12">
    <source>
        <dbReference type="ARBA" id="ARBA00023317"/>
    </source>
</evidence>
<keyword evidence="11 14" id="KW-0324">Glycolysis</keyword>
<dbReference type="RefSeq" id="WP_010874660.1">
    <property type="nucleotide sequence ID" value="NZ_CP010546.1"/>
</dbReference>
<dbReference type="KEGG" id="mpj:MPNE_0345"/>
<dbReference type="EMBL" id="CP002077">
    <property type="protein sequence ID" value="ADK86906.1"/>
    <property type="molecule type" value="Genomic_DNA"/>
</dbReference>
<dbReference type="SUPFAM" id="SSF52935">
    <property type="entry name" value="PK C-terminal domain-like"/>
    <property type="match status" value="1"/>
</dbReference>
<sequence>MIHHLKRTKIIATCGPALTKKLWTLAMLDDPAYAAMKAEAYANIENIIKNGVTVIRLNFSHGNHEEQAVRIKIVRDVAKKLNLPVSIMLDTNGPEIRVFETAPEGLKILKDSEVVINTTTKEVAKNNQFSVSDASGTYNMVNDVKVGQKILVDDGKLSLVVKRIDTKNNQVICVAQNDHTIFTKKRLNLPNADYSIPFLSAKDLRDIDFGLTHQIDYIAASFVNTTENIKQLRDYLASKNAKHVKLIAKIESNHALNNIDGIIKASDGIMVARGDLGLEIPYYKVPYWQRYMIKACRFFNKRVITATQMLDSLEKNIQPTRAEVTDVYFAVDRGNDATMLSGETANGAFPLNAVYVMKMIDKQSETFFDYQYNLNYYMANSKARHSEFWKQVVLPLAQKTAPKRKLINSDFKYDFVVHATNNLNEIYALSNARLAAAVIILTNDPQVYTGHGVDYGIFPYLIDQKPQSLSKAEFKSLANVAIKHYQQHGEISQLKQCLGVFHNKIISL</sequence>
<keyword evidence="9" id="KW-0067">ATP-binding</keyword>
<dbReference type="HOGENOM" id="CLU_015439_0_2_14"/>
<evidence type="ECO:0000256" key="6">
    <source>
        <dbReference type="ARBA" id="ARBA00022723"/>
    </source>
</evidence>
<feature type="domain" description="Pyruvate kinase barrel" evidence="15">
    <location>
        <begin position="6"/>
        <end position="354"/>
    </location>
</feature>
<dbReference type="SUPFAM" id="SSF51621">
    <property type="entry name" value="Phosphoenolpyruvate/pyruvate domain"/>
    <property type="match status" value="1"/>
</dbReference>
<comment type="similarity">
    <text evidence="3 14">Belongs to the pyruvate kinase family.</text>
</comment>
<reference evidence="16 17" key="1">
    <citation type="journal article" date="2010" name="Appl. Environ. Microbiol.">
        <title>Targeted chromosomal knockouts in Mycoplasma pneumoniae.</title>
        <authorList>
            <person name="Krishnakumar R."/>
            <person name="Assad-Garcia N."/>
            <person name="Benders G.A."/>
            <person name="Phan Q."/>
            <person name="Montague M.G."/>
            <person name="Glass J.I."/>
        </authorList>
    </citation>
    <scope>NUCLEOTIDE SEQUENCE [LARGE SCALE GENOMIC DNA]</scope>
    <source>
        <strain evidence="17">ATCC 15531 / DSM 22911 / NBRC 14401 / NCTC 10119 / FH</strain>
    </source>
</reference>
<dbReference type="GO" id="GO:0016301">
    <property type="term" value="F:kinase activity"/>
    <property type="evidence" value="ECO:0007669"/>
    <property type="project" value="UniProtKB-KW"/>
</dbReference>
<dbReference type="PRINTS" id="PR01050">
    <property type="entry name" value="PYRUVTKNASE"/>
</dbReference>
<dbReference type="Gene3D" id="2.40.33.10">
    <property type="entry name" value="PK beta-barrel domain-like"/>
    <property type="match status" value="1"/>
</dbReference>
<dbReference type="InterPro" id="IPR015793">
    <property type="entry name" value="Pyrv_Knase_brl"/>
</dbReference>
<dbReference type="EC" id="2.7.1.40" evidence="4 13"/>
<dbReference type="eggNOG" id="COG0469">
    <property type="taxonomic scope" value="Bacteria"/>
</dbReference>
<dbReference type="GO" id="GO:0000287">
    <property type="term" value="F:magnesium ion binding"/>
    <property type="evidence" value="ECO:0007669"/>
    <property type="project" value="UniProtKB-UniRule"/>
</dbReference>
<evidence type="ECO:0000256" key="14">
    <source>
        <dbReference type="RuleBase" id="RU000504"/>
    </source>
</evidence>
<keyword evidence="10 14" id="KW-0460">Magnesium</keyword>
<name>A0A0H3DMD7_MYCPB</name>
<evidence type="ECO:0000256" key="8">
    <source>
        <dbReference type="ARBA" id="ARBA00022777"/>
    </source>
</evidence>
<dbReference type="SMR" id="A0A0H3DMD7"/>
<evidence type="ECO:0000259" key="15">
    <source>
        <dbReference type="Pfam" id="PF00224"/>
    </source>
</evidence>
<organism evidence="16 17">
    <name type="scientific">Mycoplasmoides pneumoniae (strain ATCC 15531 / DSM 23978 / CIP 103766 / NBRC 14401 / NCTC 10119 / FH)</name>
    <name type="common">Mycoplasma pneumoniae</name>
    <dbReference type="NCBI Taxonomy" id="722438"/>
    <lineage>
        <taxon>Bacteria</taxon>
        <taxon>Bacillati</taxon>
        <taxon>Mycoplasmatota</taxon>
        <taxon>Mycoplasmoidales</taxon>
        <taxon>Mycoplasmoidaceae</taxon>
        <taxon>Mycoplasmoides</taxon>
    </lineage>
</organism>
<keyword evidence="7" id="KW-0547">Nucleotide-binding</keyword>
<keyword evidence="8 14" id="KW-0418">Kinase</keyword>
<dbReference type="GO" id="GO:0004743">
    <property type="term" value="F:pyruvate kinase activity"/>
    <property type="evidence" value="ECO:0007669"/>
    <property type="project" value="UniProtKB-UniRule"/>
</dbReference>
<evidence type="ECO:0000256" key="10">
    <source>
        <dbReference type="ARBA" id="ARBA00022842"/>
    </source>
</evidence>
<dbReference type="InterPro" id="IPR040442">
    <property type="entry name" value="Pyrv_kinase-like_dom_sf"/>
</dbReference>
<dbReference type="Gene3D" id="3.40.1380.20">
    <property type="entry name" value="Pyruvate kinase, C-terminal domain"/>
    <property type="match status" value="1"/>
</dbReference>
<dbReference type="InterPro" id="IPR036918">
    <property type="entry name" value="Pyrv_Knase_C_sf"/>
</dbReference>
<dbReference type="Pfam" id="PF00224">
    <property type="entry name" value="PK"/>
    <property type="match status" value="1"/>
</dbReference>
<dbReference type="PATRIC" id="fig|722438.3.peg.338"/>
<comment type="pathway">
    <text evidence="2 14">Carbohydrate degradation; glycolysis; pyruvate from D-glyceraldehyde 3-phosphate: step 5/5.</text>
</comment>
<evidence type="ECO:0000256" key="13">
    <source>
        <dbReference type="NCBIfam" id="TIGR01064"/>
    </source>
</evidence>
<protein>
    <recommendedName>
        <fullName evidence="4 13">Pyruvate kinase</fullName>
        <ecNumber evidence="4 13">2.7.1.40</ecNumber>
    </recommendedName>
</protein>
<dbReference type="AlphaFoldDB" id="A0A0H3DMD7"/>
<keyword evidence="5 14" id="KW-0808">Transferase</keyword>
<dbReference type="Gene3D" id="3.20.20.60">
    <property type="entry name" value="Phosphoenolpyruvate-binding domains"/>
    <property type="match status" value="1"/>
</dbReference>
<evidence type="ECO:0000313" key="17">
    <source>
        <dbReference type="Proteomes" id="UP000007756"/>
    </source>
</evidence>
<dbReference type="FunFam" id="2.40.33.10:FF:000019">
    <property type="entry name" value="Pyruvate kinase"/>
    <property type="match status" value="1"/>
</dbReference>
<evidence type="ECO:0000256" key="2">
    <source>
        <dbReference type="ARBA" id="ARBA00004997"/>
    </source>
</evidence>
<dbReference type="NCBIfam" id="TIGR01064">
    <property type="entry name" value="pyruv_kin"/>
    <property type="match status" value="1"/>
</dbReference>
<dbReference type="PANTHER" id="PTHR11817">
    <property type="entry name" value="PYRUVATE KINASE"/>
    <property type="match status" value="1"/>
</dbReference>
<dbReference type="InterPro" id="IPR015813">
    <property type="entry name" value="Pyrv/PenolPyrv_kinase-like_dom"/>
</dbReference>
<evidence type="ECO:0000256" key="3">
    <source>
        <dbReference type="ARBA" id="ARBA00008663"/>
    </source>
</evidence>
<dbReference type="InterPro" id="IPR011037">
    <property type="entry name" value="Pyrv_Knase-like_insert_dom_sf"/>
</dbReference>
<keyword evidence="12 16" id="KW-0670">Pyruvate</keyword>
<evidence type="ECO:0000256" key="5">
    <source>
        <dbReference type="ARBA" id="ARBA00022679"/>
    </source>
</evidence>
<dbReference type="GeneID" id="66609050"/>
<evidence type="ECO:0000256" key="4">
    <source>
        <dbReference type="ARBA" id="ARBA00012142"/>
    </source>
</evidence>
<accession>A0A0H3DMD7</accession>
<comment type="catalytic activity">
    <reaction evidence="14">
        <text>pyruvate + ATP = phosphoenolpyruvate + ADP + H(+)</text>
        <dbReference type="Rhea" id="RHEA:18157"/>
        <dbReference type="ChEBI" id="CHEBI:15361"/>
        <dbReference type="ChEBI" id="CHEBI:15378"/>
        <dbReference type="ChEBI" id="CHEBI:30616"/>
        <dbReference type="ChEBI" id="CHEBI:58702"/>
        <dbReference type="ChEBI" id="CHEBI:456216"/>
        <dbReference type="EC" id="2.7.1.40"/>
    </reaction>
</comment>
<comment type="cofactor">
    <cofactor evidence="1">
        <name>K(+)</name>
        <dbReference type="ChEBI" id="CHEBI:29103"/>
    </cofactor>
</comment>
<dbReference type="NCBIfam" id="NF004491">
    <property type="entry name" value="PRK05826.1"/>
    <property type="match status" value="1"/>
</dbReference>
<dbReference type="GO" id="GO:0005524">
    <property type="term" value="F:ATP binding"/>
    <property type="evidence" value="ECO:0007669"/>
    <property type="project" value="UniProtKB-KW"/>
</dbReference>
<evidence type="ECO:0000256" key="11">
    <source>
        <dbReference type="ARBA" id="ARBA00023152"/>
    </source>
</evidence>
<dbReference type="FunFam" id="3.40.1380.20:FF:000032">
    <property type="entry name" value="Pyruvate kinase"/>
    <property type="match status" value="1"/>
</dbReference>
<dbReference type="STRING" id="722438.F539_01675"/>
<dbReference type="SUPFAM" id="SSF50800">
    <property type="entry name" value="PK beta-barrel domain-like"/>
    <property type="match status" value="1"/>
</dbReference>
<dbReference type="GO" id="GO:0030955">
    <property type="term" value="F:potassium ion binding"/>
    <property type="evidence" value="ECO:0007669"/>
    <property type="project" value="UniProtKB-UniRule"/>
</dbReference>
<dbReference type="UniPathway" id="UPA00109">
    <property type="reaction ID" value="UER00188"/>
</dbReference>
<gene>
    <name evidence="16" type="primary">pyk</name>
    <name evidence="16" type="ordered locus">MPNE_0345</name>
</gene>
<evidence type="ECO:0000313" key="16">
    <source>
        <dbReference type="EMBL" id="ADK86906.1"/>
    </source>
</evidence>
<proteinExistence type="inferred from homology"/>
<evidence type="ECO:0000256" key="9">
    <source>
        <dbReference type="ARBA" id="ARBA00022840"/>
    </source>
</evidence>
<dbReference type="InterPro" id="IPR015806">
    <property type="entry name" value="Pyrv_Knase_insert_dom_sf"/>
</dbReference>
<dbReference type="InterPro" id="IPR001697">
    <property type="entry name" value="Pyr_Knase"/>
</dbReference>
<dbReference type="InterPro" id="IPR018209">
    <property type="entry name" value="Pyrv_Knase_AS"/>
</dbReference>